<organism evidence="2 3">
    <name type="scientific">Bifidobacterium leontopitheci</name>
    <dbReference type="NCBI Taxonomy" id="2650774"/>
    <lineage>
        <taxon>Bacteria</taxon>
        <taxon>Bacillati</taxon>
        <taxon>Actinomycetota</taxon>
        <taxon>Actinomycetes</taxon>
        <taxon>Bifidobacteriales</taxon>
        <taxon>Bifidobacteriaceae</taxon>
        <taxon>Bifidobacterium</taxon>
    </lineage>
</organism>
<evidence type="ECO:0000313" key="2">
    <source>
        <dbReference type="EMBL" id="KAB7789963.1"/>
    </source>
</evidence>
<evidence type="ECO:0000313" key="3">
    <source>
        <dbReference type="Proteomes" id="UP000441772"/>
    </source>
</evidence>
<feature type="region of interest" description="Disordered" evidence="1">
    <location>
        <begin position="486"/>
        <end position="514"/>
    </location>
</feature>
<dbReference type="EMBL" id="WBVT01000025">
    <property type="protein sequence ID" value="KAB7789963.1"/>
    <property type="molecule type" value="Genomic_DNA"/>
</dbReference>
<keyword evidence="3" id="KW-1185">Reference proteome</keyword>
<name>A0A6I1GE96_9BIFI</name>
<accession>A0A6I1GE96</accession>
<proteinExistence type="predicted"/>
<dbReference type="AntiFam" id="ANF00006">
    <property type="entry name" value="Translation of CRISPR region"/>
</dbReference>
<feature type="region of interest" description="Disordered" evidence="1">
    <location>
        <begin position="1"/>
        <end position="24"/>
    </location>
</feature>
<dbReference type="Proteomes" id="UP000441772">
    <property type="component" value="Unassembled WGS sequence"/>
</dbReference>
<comment type="caution">
    <text evidence="2">The sequence shown here is derived from an EMBL/GenBank/DDBJ whole genome shotgun (WGS) entry which is preliminary data.</text>
</comment>
<dbReference type="AlphaFoldDB" id="A0A6I1GE96"/>
<reference evidence="2 3" key="1">
    <citation type="submission" date="2019-09" db="EMBL/GenBank/DDBJ databases">
        <title>Characterization of the phylogenetic diversity of two novel species belonging to the genus Bifidobacterium: Bifidobacterium cebidarum sp. nov. and Bifidobacterium leontopitheci sp. nov.</title>
        <authorList>
            <person name="Lugli G.A."/>
            <person name="Duranti S."/>
            <person name="Milani C."/>
            <person name="Turroni F."/>
            <person name="Ventura M."/>
        </authorList>
    </citation>
    <scope>NUCLEOTIDE SEQUENCE [LARGE SCALE GENOMIC DNA]</scope>
    <source>
        <strain evidence="2 3">LMG 31471</strain>
    </source>
</reference>
<protein>
    <submittedName>
        <fullName evidence="2">Uncharacterized protein</fullName>
    </submittedName>
</protein>
<dbReference type="AntiFam" id="ANF00057">
    <property type="entry name" value="Translation of E. coli type CRISPR repeat"/>
</dbReference>
<evidence type="ECO:0000256" key="1">
    <source>
        <dbReference type="SAM" id="MobiDB-lite"/>
    </source>
</evidence>
<sequence length="514" mass="57045">MAKRPGHAARWGSSPRMRGTRVYRPCGETPRGIIPAYAGNTRVSHLIRLDDRDHPRVCGEHEVTGANVTRKPGSSPRMRGTLPRTQRFDQLRGIIPAYAGNTVSMPCTVLPCGDHPRVCGEHRNRHWPITLRRGSSPRMRGTRYIGRVGWVPRGIIPAYAGNTHRMRPVDTIGGDHPRVCGEHLFAELTAREWTGSSPRMRGTLRQVRIPEVRLGIIPAYAGNTRSRYPAGYGYRDHPRVCGEHRETVLLAAGRQGSSPRMRGTPQLVDDADRRQGIIPAYAGNTLLLWHRQPLTRDHPRVCGEHVLSAIKGVFDTGSSPRMRGTQNLISHASHNVGIIPAYAGNTIQGAFQALGWGDHPRVCGEHKAGVAGRRPCWGSSPRMRGTRREVELRTLDLGIIPAYAGNTSSMRHSGPRPWDHPRVCGEHDVVDDPFGAVAGSSPRMRGTLKSMPRYQLTAGIIPAYAGNTRYPRDRATRYRDHPRVCGEHHVTRGKRRESRGSSPRMRGTLRTGAR</sequence>
<gene>
    <name evidence="2" type="ORF">F7D09_1513</name>
</gene>